<evidence type="ECO:0000313" key="1">
    <source>
        <dbReference type="EMBL" id="KAE9621183.1"/>
    </source>
</evidence>
<comment type="caution">
    <text evidence="1">The sequence shown here is derived from an EMBL/GenBank/DDBJ whole genome shotgun (WGS) entry which is preliminary data.</text>
</comment>
<dbReference type="EMBL" id="WOCE01000001">
    <property type="protein sequence ID" value="KAE9621183.1"/>
    <property type="molecule type" value="Genomic_DNA"/>
</dbReference>
<organism evidence="1 2">
    <name type="scientific">Lupinus albus</name>
    <name type="common">White lupine</name>
    <name type="synonym">Lupinus termis</name>
    <dbReference type="NCBI Taxonomy" id="3870"/>
    <lineage>
        <taxon>Eukaryota</taxon>
        <taxon>Viridiplantae</taxon>
        <taxon>Streptophyta</taxon>
        <taxon>Embryophyta</taxon>
        <taxon>Tracheophyta</taxon>
        <taxon>Spermatophyta</taxon>
        <taxon>Magnoliopsida</taxon>
        <taxon>eudicotyledons</taxon>
        <taxon>Gunneridae</taxon>
        <taxon>Pentapetalae</taxon>
        <taxon>rosids</taxon>
        <taxon>fabids</taxon>
        <taxon>Fabales</taxon>
        <taxon>Fabaceae</taxon>
        <taxon>Papilionoideae</taxon>
        <taxon>50 kb inversion clade</taxon>
        <taxon>genistoids sensu lato</taxon>
        <taxon>core genistoids</taxon>
        <taxon>Genisteae</taxon>
        <taxon>Lupinus</taxon>
    </lineage>
</organism>
<accession>A0A6A4R639</accession>
<evidence type="ECO:0000313" key="2">
    <source>
        <dbReference type="Proteomes" id="UP000447434"/>
    </source>
</evidence>
<protein>
    <submittedName>
        <fullName evidence="1">Uncharacterized protein</fullName>
    </submittedName>
</protein>
<proteinExistence type="predicted"/>
<dbReference type="AlphaFoldDB" id="A0A6A4R639"/>
<name>A0A6A4R639_LUPAL</name>
<reference evidence="2" key="1">
    <citation type="journal article" date="2020" name="Nat. Commun.">
        <title>Genome sequence of the cluster root forming white lupin.</title>
        <authorList>
            <person name="Hufnagel B."/>
            <person name="Marques A."/>
            <person name="Soriano A."/>
            <person name="Marques L."/>
            <person name="Divol F."/>
            <person name="Doumas P."/>
            <person name="Sallet E."/>
            <person name="Mancinotti D."/>
            <person name="Carrere S."/>
            <person name="Marande W."/>
            <person name="Arribat S."/>
            <person name="Keller J."/>
            <person name="Huneau C."/>
            <person name="Blein T."/>
            <person name="Aime D."/>
            <person name="Laguerre M."/>
            <person name="Taylor J."/>
            <person name="Schubert V."/>
            <person name="Nelson M."/>
            <person name="Geu-Flores F."/>
            <person name="Crespi M."/>
            <person name="Gallardo-Guerrero K."/>
            <person name="Delaux P.-M."/>
            <person name="Salse J."/>
            <person name="Berges H."/>
            <person name="Guyot R."/>
            <person name="Gouzy J."/>
            <person name="Peret B."/>
        </authorList>
    </citation>
    <scope>NUCLEOTIDE SEQUENCE [LARGE SCALE GENOMIC DNA]</scope>
    <source>
        <strain evidence="2">cv. Amiga</strain>
    </source>
</reference>
<gene>
    <name evidence="1" type="ORF">Lalb_Chr01g0010831</name>
</gene>
<sequence>MTSACPIILKVVISWMEQVKSSKISLQCKTSCNANVLENSMVPEIYAIMVVPLGK</sequence>
<keyword evidence="2" id="KW-1185">Reference proteome</keyword>
<dbReference type="Proteomes" id="UP000447434">
    <property type="component" value="Chromosome 1"/>
</dbReference>